<name>A0A1H4ZHU6_9PSEU</name>
<organism evidence="2 3">
    <name type="scientific">Amycolatopsis tolypomycina</name>
    <dbReference type="NCBI Taxonomy" id="208445"/>
    <lineage>
        <taxon>Bacteria</taxon>
        <taxon>Bacillati</taxon>
        <taxon>Actinomycetota</taxon>
        <taxon>Actinomycetes</taxon>
        <taxon>Pseudonocardiales</taxon>
        <taxon>Pseudonocardiaceae</taxon>
        <taxon>Amycolatopsis</taxon>
    </lineage>
</organism>
<protein>
    <submittedName>
        <fullName evidence="2">Predicted membrane protein</fullName>
    </submittedName>
</protein>
<keyword evidence="3" id="KW-1185">Reference proteome</keyword>
<evidence type="ECO:0000313" key="2">
    <source>
        <dbReference type="EMBL" id="SED29547.1"/>
    </source>
</evidence>
<feature type="transmembrane region" description="Helical" evidence="1">
    <location>
        <begin position="74"/>
        <end position="98"/>
    </location>
</feature>
<feature type="transmembrane region" description="Helical" evidence="1">
    <location>
        <begin position="282"/>
        <end position="304"/>
    </location>
</feature>
<feature type="transmembrane region" description="Helical" evidence="1">
    <location>
        <begin position="110"/>
        <end position="128"/>
    </location>
</feature>
<feature type="transmembrane region" description="Helical" evidence="1">
    <location>
        <begin position="234"/>
        <end position="251"/>
    </location>
</feature>
<accession>A0A1H4ZHU6</accession>
<evidence type="ECO:0000256" key="1">
    <source>
        <dbReference type="SAM" id="Phobius"/>
    </source>
</evidence>
<dbReference type="STRING" id="208445.SAMN04489727_7289"/>
<evidence type="ECO:0000313" key="3">
    <source>
        <dbReference type="Proteomes" id="UP000199622"/>
    </source>
</evidence>
<keyword evidence="1" id="KW-0812">Transmembrane</keyword>
<reference evidence="3" key="1">
    <citation type="submission" date="2016-10" db="EMBL/GenBank/DDBJ databases">
        <authorList>
            <person name="Varghese N."/>
            <person name="Submissions S."/>
        </authorList>
    </citation>
    <scope>NUCLEOTIDE SEQUENCE [LARGE SCALE GENOMIC DNA]</scope>
    <source>
        <strain evidence="3">DSM 44544</strain>
    </source>
</reference>
<proteinExistence type="predicted"/>
<dbReference type="OrthoDB" id="3436671at2"/>
<sequence>MKREPSVREVLDRLVGDAVLSPEQAEAVERALRAREPRRGRVPWAEVAGYLGGGLVLVGAVLLVATSWGRWGEFARIFVTGAAAVVLLAAGGGASGGLGRRSAVRGRVSGTLLALGAGAVAATVGVALSDRAGAGAVACGAGLVVAVVGYVLVPSVPGVLASAGFLAATLLFTLDATVGITALNAGLAVAGGGLLVAGLAFGRVLPHRETGLVAGLALAVAGFQHLLGDERAEPAAYLLTFVLGAGCLALLRWERSWVLLVAGVAAVSIAVPEAVWDLTGGAVGGALLVLIAGAVLLLVSFAGFRLRRDAGGG</sequence>
<feature type="transmembrane region" description="Helical" evidence="1">
    <location>
        <begin position="160"/>
        <end position="180"/>
    </location>
</feature>
<dbReference type="EMBL" id="FNSO01000004">
    <property type="protein sequence ID" value="SED29547.1"/>
    <property type="molecule type" value="Genomic_DNA"/>
</dbReference>
<keyword evidence="1" id="KW-1133">Transmembrane helix</keyword>
<dbReference type="RefSeq" id="WP_091316064.1">
    <property type="nucleotide sequence ID" value="NZ_FNSO01000004.1"/>
</dbReference>
<gene>
    <name evidence="2" type="ORF">SAMN04489727_7289</name>
</gene>
<feature type="transmembrane region" description="Helical" evidence="1">
    <location>
        <begin position="47"/>
        <end position="68"/>
    </location>
</feature>
<feature type="transmembrane region" description="Helical" evidence="1">
    <location>
        <begin position="186"/>
        <end position="205"/>
    </location>
</feature>
<keyword evidence="1" id="KW-0472">Membrane</keyword>
<feature type="transmembrane region" description="Helical" evidence="1">
    <location>
        <begin position="258"/>
        <end position="276"/>
    </location>
</feature>
<dbReference type="AlphaFoldDB" id="A0A1H4ZHU6"/>
<dbReference type="Proteomes" id="UP000199622">
    <property type="component" value="Unassembled WGS sequence"/>
</dbReference>
<feature type="transmembrane region" description="Helical" evidence="1">
    <location>
        <begin position="212"/>
        <end position="228"/>
    </location>
</feature>
<feature type="transmembrane region" description="Helical" evidence="1">
    <location>
        <begin position="134"/>
        <end position="153"/>
    </location>
</feature>